<sequence length="67" mass="7561">MKIFTSLLSNLGKDNSLVHFGNMEDEVEIVDSLEKNNTHYDKEDELAAIDENVNSKKDVALNHDSEP</sequence>
<reference evidence="2" key="1">
    <citation type="submission" date="2016-06" db="EMBL/GenBank/DDBJ databases">
        <title>Parallel loss of symbiosis genes in relatives of nitrogen-fixing non-legume Parasponia.</title>
        <authorList>
            <person name="Van Velzen R."/>
            <person name="Holmer R."/>
            <person name="Bu F."/>
            <person name="Rutten L."/>
            <person name="Van Zeijl A."/>
            <person name="Liu W."/>
            <person name="Santuari L."/>
            <person name="Cao Q."/>
            <person name="Sharma T."/>
            <person name="Shen D."/>
            <person name="Roswanjaya Y."/>
            <person name="Wardhani T."/>
            <person name="Kalhor M.S."/>
            <person name="Jansen J."/>
            <person name="Van den Hoogen J."/>
            <person name="Gungor B."/>
            <person name="Hartog M."/>
            <person name="Hontelez J."/>
            <person name="Verver J."/>
            <person name="Yang W.-C."/>
            <person name="Schijlen E."/>
            <person name="Repin R."/>
            <person name="Schilthuizen M."/>
            <person name="Schranz E."/>
            <person name="Heidstra R."/>
            <person name="Miyata K."/>
            <person name="Fedorova E."/>
            <person name="Kohlen W."/>
            <person name="Bisseling T."/>
            <person name="Smit S."/>
            <person name="Geurts R."/>
        </authorList>
    </citation>
    <scope>NUCLEOTIDE SEQUENCE [LARGE SCALE GENOMIC DNA]</scope>
    <source>
        <strain evidence="2">cv. WU1-14</strain>
    </source>
</reference>
<evidence type="ECO:0000313" key="1">
    <source>
        <dbReference type="EMBL" id="PON64525.1"/>
    </source>
</evidence>
<name>A0A2P5CTZ9_PARAD</name>
<dbReference type="AlphaFoldDB" id="A0A2P5CTZ9"/>
<dbReference type="EMBL" id="JXTB01000095">
    <property type="protein sequence ID" value="PON64525.1"/>
    <property type="molecule type" value="Genomic_DNA"/>
</dbReference>
<gene>
    <name evidence="1" type="ORF">PanWU01x14_124020</name>
</gene>
<keyword evidence="2" id="KW-1185">Reference proteome</keyword>
<dbReference type="Proteomes" id="UP000237105">
    <property type="component" value="Unassembled WGS sequence"/>
</dbReference>
<accession>A0A2P5CTZ9</accession>
<proteinExistence type="predicted"/>
<evidence type="ECO:0000313" key="2">
    <source>
        <dbReference type="Proteomes" id="UP000237105"/>
    </source>
</evidence>
<organism evidence="1 2">
    <name type="scientific">Parasponia andersonii</name>
    <name type="common">Sponia andersonii</name>
    <dbReference type="NCBI Taxonomy" id="3476"/>
    <lineage>
        <taxon>Eukaryota</taxon>
        <taxon>Viridiplantae</taxon>
        <taxon>Streptophyta</taxon>
        <taxon>Embryophyta</taxon>
        <taxon>Tracheophyta</taxon>
        <taxon>Spermatophyta</taxon>
        <taxon>Magnoliopsida</taxon>
        <taxon>eudicotyledons</taxon>
        <taxon>Gunneridae</taxon>
        <taxon>Pentapetalae</taxon>
        <taxon>rosids</taxon>
        <taxon>fabids</taxon>
        <taxon>Rosales</taxon>
        <taxon>Cannabaceae</taxon>
        <taxon>Parasponia</taxon>
    </lineage>
</organism>
<comment type="caution">
    <text evidence="1">The sequence shown here is derived from an EMBL/GenBank/DDBJ whole genome shotgun (WGS) entry which is preliminary data.</text>
</comment>
<protein>
    <submittedName>
        <fullName evidence="1">Uncharacterized protein</fullName>
    </submittedName>
</protein>